<name>A0ACC1DFV8_9NEOP</name>
<comment type="caution">
    <text evidence="1">The sequence shown here is derived from an EMBL/GenBank/DDBJ whole genome shotgun (WGS) entry which is preliminary data.</text>
</comment>
<evidence type="ECO:0000313" key="2">
    <source>
        <dbReference type="Proteomes" id="UP000824533"/>
    </source>
</evidence>
<gene>
    <name evidence="1" type="ORF">K1T71_002140</name>
</gene>
<dbReference type="Proteomes" id="UP000824533">
    <property type="component" value="Linkage Group LG03"/>
</dbReference>
<dbReference type="EMBL" id="CM034389">
    <property type="protein sequence ID" value="KAJ0182771.1"/>
    <property type="molecule type" value="Genomic_DNA"/>
</dbReference>
<proteinExistence type="predicted"/>
<keyword evidence="2" id="KW-1185">Reference proteome</keyword>
<organism evidence="1 2">
    <name type="scientific">Dendrolimus kikuchii</name>
    <dbReference type="NCBI Taxonomy" id="765133"/>
    <lineage>
        <taxon>Eukaryota</taxon>
        <taxon>Metazoa</taxon>
        <taxon>Ecdysozoa</taxon>
        <taxon>Arthropoda</taxon>
        <taxon>Hexapoda</taxon>
        <taxon>Insecta</taxon>
        <taxon>Pterygota</taxon>
        <taxon>Neoptera</taxon>
        <taxon>Endopterygota</taxon>
        <taxon>Lepidoptera</taxon>
        <taxon>Glossata</taxon>
        <taxon>Ditrysia</taxon>
        <taxon>Bombycoidea</taxon>
        <taxon>Lasiocampidae</taxon>
        <taxon>Dendrolimus</taxon>
    </lineage>
</organism>
<reference evidence="1 2" key="1">
    <citation type="journal article" date="2021" name="Front. Genet.">
        <title>Chromosome-Level Genome Assembly Reveals Significant Gene Expansion in the Toll and IMD Signaling Pathways of Dendrolimus kikuchii.</title>
        <authorList>
            <person name="Zhou J."/>
            <person name="Wu P."/>
            <person name="Xiong Z."/>
            <person name="Liu N."/>
            <person name="Zhao N."/>
            <person name="Ji M."/>
            <person name="Qiu Y."/>
            <person name="Yang B."/>
        </authorList>
    </citation>
    <scope>NUCLEOTIDE SEQUENCE [LARGE SCALE GENOMIC DNA]</scope>
    <source>
        <strain evidence="1">Ann1</strain>
    </source>
</reference>
<evidence type="ECO:0000313" key="1">
    <source>
        <dbReference type="EMBL" id="KAJ0182771.1"/>
    </source>
</evidence>
<protein>
    <submittedName>
        <fullName evidence="1">Uncharacterized protein</fullName>
    </submittedName>
</protein>
<accession>A0ACC1DFV8</accession>
<sequence>MVSKFVIFAATMAVATAAPFTITADNYYPNTFESPSFAYGVGGGISSNIGGIKHSDAWGTSFKFGEAEGYGAGYASNEGLTRAGGIGSAYTGGKNNVIYYPRPVQSNYYQTPTVLPSASKPGYAVSSAQNTGGSRVAFAQSQNGPNYGTAIATNSGYGANNYGNNVATAQTIGQGTSISTSQIQGGLRSSSAQAVSSGGQTGAITINAPGHQIAQSLAYGY</sequence>